<dbReference type="RefSeq" id="WP_277190944.1">
    <property type="nucleotide sequence ID" value="NZ_JAROAV010000008.1"/>
</dbReference>
<evidence type="ECO:0000313" key="3">
    <source>
        <dbReference type="Proteomes" id="UP001528912"/>
    </source>
</evidence>
<dbReference type="InterPro" id="IPR011032">
    <property type="entry name" value="GroES-like_sf"/>
</dbReference>
<dbReference type="CDD" id="cd05289">
    <property type="entry name" value="MDR_like_2"/>
    <property type="match status" value="1"/>
</dbReference>
<dbReference type="SMART" id="SM00829">
    <property type="entry name" value="PKS_ER"/>
    <property type="match status" value="1"/>
</dbReference>
<dbReference type="InterPro" id="IPR052585">
    <property type="entry name" value="Lipid_raft_assoc_Zn_ADH"/>
</dbReference>
<comment type="caution">
    <text evidence="2">The sequence shown here is derived from an EMBL/GenBank/DDBJ whole genome shotgun (WGS) entry which is preliminary data.</text>
</comment>
<dbReference type="InterPro" id="IPR013154">
    <property type="entry name" value="ADH-like_N"/>
</dbReference>
<dbReference type="InterPro" id="IPR036291">
    <property type="entry name" value="NAD(P)-bd_dom_sf"/>
</dbReference>
<dbReference type="PANTHER" id="PTHR43482">
    <property type="entry name" value="PROTEIN AST1-RELATED"/>
    <property type="match status" value="1"/>
</dbReference>
<dbReference type="Gene3D" id="3.40.50.720">
    <property type="entry name" value="NAD(P)-binding Rossmann-like Domain"/>
    <property type="match status" value="1"/>
</dbReference>
<dbReference type="Pfam" id="PF08240">
    <property type="entry name" value="ADH_N"/>
    <property type="match status" value="1"/>
</dbReference>
<dbReference type="InterPro" id="IPR020843">
    <property type="entry name" value="ER"/>
</dbReference>
<dbReference type="SUPFAM" id="SSF51735">
    <property type="entry name" value="NAD(P)-binding Rossmann-fold domains"/>
    <property type="match status" value="1"/>
</dbReference>
<reference evidence="2 3" key="1">
    <citation type="submission" date="2023-03" db="EMBL/GenBank/DDBJ databases">
        <title>YIM 133296 draft genome.</title>
        <authorList>
            <person name="Xiong L."/>
        </authorList>
    </citation>
    <scope>NUCLEOTIDE SEQUENCE [LARGE SCALE GENOMIC DNA]</scope>
    <source>
        <strain evidence="2 3">YIM 133296</strain>
    </source>
</reference>
<dbReference type="EMBL" id="JAROAV010000008">
    <property type="protein sequence ID" value="MDF8263168.1"/>
    <property type="molecule type" value="Genomic_DNA"/>
</dbReference>
<keyword evidence="3" id="KW-1185">Reference proteome</keyword>
<evidence type="ECO:0000313" key="2">
    <source>
        <dbReference type="EMBL" id="MDF8263168.1"/>
    </source>
</evidence>
<gene>
    <name evidence="2" type="ORF">P4R38_02760</name>
</gene>
<protein>
    <submittedName>
        <fullName evidence="2">NADP-dependent oxidoreductase</fullName>
    </submittedName>
</protein>
<accession>A0ABT6C321</accession>
<evidence type="ECO:0000259" key="1">
    <source>
        <dbReference type="SMART" id="SM00829"/>
    </source>
</evidence>
<organism evidence="2 3">
    <name type="scientific">Luteipulveratus flavus</name>
    <dbReference type="NCBI Taxonomy" id="3031728"/>
    <lineage>
        <taxon>Bacteria</taxon>
        <taxon>Bacillati</taxon>
        <taxon>Actinomycetota</taxon>
        <taxon>Actinomycetes</taxon>
        <taxon>Micrococcales</taxon>
        <taxon>Dermacoccaceae</taxon>
        <taxon>Luteipulveratus</taxon>
    </lineage>
</organism>
<dbReference type="PANTHER" id="PTHR43482:SF1">
    <property type="entry name" value="PROTEIN AST1-RELATED"/>
    <property type="match status" value="1"/>
</dbReference>
<dbReference type="Proteomes" id="UP001528912">
    <property type="component" value="Unassembled WGS sequence"/>
</dbReference>
<name>A0ABT6C321_9MICO</name>
<dbReference type="SUPFAM" id="SSF50129">
    <property type="entry name" value="GroES-like"/>
    <property type="match status" value="1"/>
</dbReference>
<proteinExistence type="predicted"/>
<feature type="domain" description="Enoyl reductase (ER)" evidence="1">
    <location>
        <begin position="10"/>
        <end position="297"/>
    </location>
</feature>
<dbReference type="Pfam" id="PF13602">
    <property type="entry name" value="ADH_zinc_N_2"/>
    <property type="match status" value="1"/>
</dbReference>
<dbReference type="Gene3D" id="3.90.180.10">
    <property type="entry name" value="Medium-chain alcohol dehydrogenases, catalytic domain"/>
    <property type="match status" value="1"/>
</dbReference>
<sequence>MRAAVVRTPGEGIQIIDVPTPAIGAGDIRVRVLAATVNPVDIQTARGTFHEIGWIDQPEHTGLGWDVAGEVTALGSDVHGLTVGTRVAALSAGVDKPLGPYAEEVIVPTSAAAPLPAGLDPVEAATVPLNALTASQALDLLGDPAGRTLLVTGAAGAVGGYAVRLGVARGWTVVGLGRPTDTATIEEAGAAPATSLDEVSPVDATFDPAALAEAALAVTRDGGHYVGVLPPLVPASERGIRTEAVDVHEDAAELARLLRLTATGELPARVHAVAPLDEVNEVHEKVAGGGVRGRYVIVP</sequence>